<gene>
    <name evidence="3" type="ORF">VP395_00315</name>
</gene>
<dbReference type="NCBIfam" id="TIGR03519">
    <property type="entry name" value="T9SS_PorP_fam"/>
    <property type="match status" value="1"/>
</dbReference>
<evidence type="ECO:0000313" key="4">
    <source>
        <dbReference type="Proteomes" id="UP001416393"/>
    </source>
</evidence>
<name>A0ABV0A9F9_9FLAO</name>
<dbReference type="Pfam" id="PF11751">
    <property type="entry name" value="PorP_SprF"/>
    <property type="match status" value="1"/>
</dbReference>
<dbReference type="EMBL" id="JAZHYP010000001">
    <property type="protein sequence ID" value="MEN3322155.1"/>
    <property type="molecule type" value="Genomic_DNA"/>
</dbReference>
<protein>
    <submittedName>
        <fullName evidence="3">PorP/SprF family type IX secretion system membrane protein</fullName>
    </submittedName>
</protein>
<evidence type="ECO:0000313" key="3">
    <source>
        <dbReference type="EMBL" id="MEN3322155.1"/>
    </source>
</evidence>
<feature type="signal peptide" evidence="2">
    <location>
        <begin position="1"/>
        <end position="20"/>
    </location>
</feature>
<sequence>MVKRLLYIVIFFCFVQMLHAQQEDGVVAFALPVRNSLKFNKYAINPTFSFVREQNKYLSFTNKREWVQFENAPQTYLFSYSGRFAENTGVGIGLFQQNYGVLTTFGGVINYAYNAVLDRDSNLTFGLNLGFYKSGINEANVITNFSDSSLQNIPSNMLITVNPGINYGTTFFDFGVSLNNVVAYNLKTSEILEENPEQSIQGHVMYTGYVDNRGFFDNSKFSGLVRSEFKRDQTVLSGIMMLTTSKGIWGQAGYNTLYGMSAGIGLNITSQIALEYNYEKEVGDMSTFGNSHEITLAYRFNKKYRYNYGDEDEDDIALIAPARRSRHTASKRNTSTGEKVDREAIAEAKAQARAEALAKLEAKKAARLQSIEEAKSKQTTNTQSKAEEAAKIKLEQETKAKAEEEARIKLAEETKAKAEAAARVKLAQEAKAQAEENTRIKLAEETKTKAEEAARVKLAEETKAKAEEAAKIKLAQEAKVKAEEESRIKLAAEAKAKADEEARIRAEQEAKIKQEELDAALISVPTDATSIAISSLTKLATDSKVEQDELLIKLNETVASREKDLQDLKQENDLSEQGIYTEPKPFKSVSAENAALESLKVQIDDVIKSQDIKIKELENLYNERLKNVPNAQDSINMIYLNEILILKEAQVKAKRSKETLVSELENIKIATEIERKRRIKRAAYDNEEDRYNKDRATLNQIKQFTDASTIPLKESDFDFGEEQSDNIQIVKDIRNVESGYYLVIAVHNDVAKRDEFLTKAVAAGQNNINFFYDVATNKYYIYYQKFDDIDGAKNAMQLKGNTPYNSKMSMVKIEN</sequence>
<evidence type="ECO:0000256" key="1">
    <source>
        <dbReference type="SAM" id="Coils"/>
    </source>
</evidence>
<feature type="coiled-coil region" evidence="1">
    <location>
        <begin position="357"/>
        <end position="516"/>
    </location>
</feature>
<dbReference type="InterPro" id="IPR019861">
    <property type="entry name" value="PorP/SprF_Bacteroidetes"/>
</dbReference>
<proteinExistence type="predicted"/>
<keyword evidence="2" id="KW-0732">Signal</keyword>
<organism evidence="3 4">
    <name type="scientific">Mariniflexile soesokkakense</name>
    <dbReference type="NCBI Taxonomy" id="1343160"/>
    <lineage>
        <taxon>Bacteria</taxon>
        <taxon>Pseudomonadati</taxon>
        <taxon>Bacteroidota</taxon>
        <taxon>Flavobacteriia</taxon>
        <taxon>Flavobacteriales</taxon>
        <taxon>Flavobacteriaceae</taxon>
        <taxon>Mariniflexile</taxon>
    </lineage>
</organism>
<feature type="chain" id="PRO_5046553208" evidence="2">
    <location>
        <begin position="21"/>
        <end position="815"/>
    </location>
</feature>
<dbReference type="RefSeq" id="WP_346239699.1">
    <property type="nucleotide sequence ID" value="NZ_JAZHYP010000001.1"/>
</dbReference>
<keyword evidence="4" id="KW-1185">Reference proteome</keyword>
<evidence type="ECO:0000256" key="2">
    <source>
        <dbReference type="SAM" id="SignalP"/>
    </source>
</evidence>
<accession>A0ABV0A9F9</accession>
<keyword evidence="1" id="KW-0175">Coiled coil</keyword>
<dbReference type="Proteomes" id="UP001416393">
    <property type="component" value="Unassembled WGS sequence"/>
</dbReference>
<comment type="caution">
    <text evidence="3">The sequence shown here is derived from an EMBL/GenBank/DDBJ whole genome shotgun (WGS) entry which is preliminary data.</text>
</comment>
<reference evidence="3 4" key="1">
    <citation type="submission" date="2024-01" db="EMBL/GenBank/DDBJ databases">
        <title>Mariniflexile litorale sp. nov., isolated from the shallow sediments of the Sea of Japan.</title>
        <authorList>
            <person name="Romanenko L."/>
            <person name="Bystritskaya E."/>
            <person name="Isaeva M."/>
        </authorList>
    </citation>
    <scope>NUCLEOTIDE SEQUENCE [LARGE SCALE GENOMIC DNA]</scope>
    <source>
        <strain evidence="3 4">KCTC 32427</strain>
    </source>
</reference>